<dbReference type="Gene3D" id="2.40.170.20">
    <property type="entry name" value="TonB-dependent receptor, beta-barrel domain"/>
    <property type="match status" value="1"/>
</dbReference>
<dbReference type="RefSeq" id="WP_310051442.1">
    <property type="nucleotide sequence ID" value="NZ_JAVDVW010000001.1"/>
</dbReference>
<evidence type="ECO:0000256" key="1">
    <source>
        <dbReference type="ARBA" id="ARBA00004571"/>
    </source>
</evidence>
<keyword evidence="3 14" id="KW-0813">Transport</keyword>
<dbReference type="Pfam" id="PF07715">
    <property type="entry name" value="Plug"/>
    <property type="match status" value="1"/>
</dbReference>
<evidence type="ECO:0000256" key="3">
    <source>
        <dbReference type="ARBA" id="ARBA00022448"/>
    </source>
</evidence>
<evidence type="ECO:0000256" key="9">
    <source>
        <dbReference type="ARBA" id="ARBA00023065"/>
    </source>
</evidence>
<evidence type="ECO:0000256" key="2">
    <source>
        <dbReference type="ARBA" id="ARBA00009810"/>
    </source>
</evidence>
<name>A0ABU1VL67_9GAMM</name>
<dbReference type="PROSITE" id="PS52016">
    <property type="entry name" value="TONB_DEPENDENT_REC_3"/>
    <property type="match status" value="1"/>
</dbReference>
<evidence type="ECO:0000256" key="10">
    <source>
        <dbReference type="ARBA" id="ARBA00023077"/>
    </source>
</evidence>
<keyword evidence="9" id="KW-0406">Ion transport</keyword>
<dbReference type="PROSITE" id="PS00430">
    <property type="entry name" value="TONB_DEPENDENT_REC_1"/>
    <property type="match status" value="1"/>
</dbReference>
<dbReference type="InterPro" id="IPR039426">
    <property type="entry name" value="TonB-dep_rcpt-like"/>
</dbReference>
<dbReference type="InterPro" id="IPR012910">
    <property type="entry name" value="Plug_dom"/>
</dbReference>
<gene>
    <name evidence="21" type="ORF">J2X04_000365</name>
</gene>
<evidence type="ECO:0000256" key="11">
    <source>
        <dbReference type="ARBA" id="ARBA00023136"/>
    </source>
</evidence>
<keyword evidence="11 14" id="KW-0472">Membrane</keyword>
<keyword evidence="5" id="KW-0410">Iron transport</keyword>
<feature type="short sequence motif" description="TonB C-terminal box" evidence="16">
    <location>
        <begin position="704"/>
        <end position="721"/>
    </location>
</feature>
<keyword evidence="6 14" id="KW-0812">Transmembrane</keyword>
<dbReference type="EMBL" id="JAVDVW010000001">
    <property type="protein sequence ID" value="MDR7098018.1"/>
    <property type="molecule type" value="Genomic_DNA"/>
</dbReference>
<keyword evidence="12 21" id="KW-0675">Receptor</keyword>
<comment type="similarity">
    <text evidence="2 14 17">Belongs to the TonB-dependent receptor family.</text>
</comment>
<dbReference type="NCBIfam" id="TIGR01783">
    <property type="entry name" value="TonB-siderophor"/>
    <property type="match status" value="1"/>
</dbReference>
<dbReference type="InterPro" id="IPR000531">
    <property type="entry name" value="Beta-barrel_TonB"/>
</dbReference>
<feature type="short sequence motif" description="TonB box" evidence="15">
    <location>
        <begin position="50"/>
        <end position="56"/>
    </location>
</feature>
<keyword evidence="10 15" id="KW-0798">TonB box</keyword>
<keyword evidence="8" id="KW-0408">Iron</keyword>
<evidence type="ECO:0000256" key="14">
    <source>
        <dbReference type="PROSITE-ProRule" id="PRU01360"/>
    </source>
</evidence>
<dbReference type="InterPro" id="IPR037066">
    <property type="entry name" value="Plug_dom_sf"/>
</dbReference>
<evidence type="ECO:0000256" key="6">
    <source>
        <dbReference type="ARBA" id="ARBA00022692"/>
    </source>
</evidence>
<evidence type="ECO:0000256" key="4">
    <source>
        <dbReference type="ARBA" id="ARBA00022452"/>
    </source>
</evidence>
<feature type="domain" description="TonB-dependent receptor plug" evidence="20">
    <location>
        <begin position="76"/>
        <end position="172"/>
    </location>
</feature>
<dbReference type="PANTHER" id="PTHR32552">
    <property type="entry name" value="FERRICHROME IRON RECEPTOR-RELATED"/>
    <property type="match status" value="1"/>
</dbReference>
<organism evidence="21 22">
    <name type="scientific">Agrilutibacter niabensis</name>
    <dbReference type="NCBI Taxonomy" id="380628"/>
    <lineage>
        <taxon>Bacteria</taxon>
        <taxon>Pseudomonadati</taxon>
        <taxon>Pseudomonadota</taxon>
        <taxon>Gammaproteobacteria</taxon>
        <taxon>Lysobacterales</taxon>
        <taxon>Lysobacteraceae</taxon>
        <taxon>Agrilutibacter</taxon>
    </lineage>
</organism>
<evidence type="ECO:0000256" key="16">
    <source>
        <dbReference type="PROSITE-ProRule" id="PRU10144"/>
    </source>
</evidence>
<dbReference type="Proteomes" id="UP001267878">
    <property type="component" value="Unassembled WGS sequence"/>
</dbReference>
<feature type="chain" id="PRO_5046235491" evidence="18">
    <location>
        <begin position="32"/>
        <end position="721"/>
    </location>
</feature>
<sequence>MKTKKIPATAPLAATLALALSALALSAPALAETATDDAGGRHERATDLDTIEVIGKVDYSYVQKRSTTATRTDTELQDVPQSITVVTQDMIRDQAMQNLADVVRYVPGVTMAQGEGNRDTPVLRGNSTTGDMFIDGMRDDTQYFRDLYNIERVEALKGPNAMIFGRGGNGGVINRVTKQADWNTVRNLNLQVGSWDKRRLSGDFGQAISDGAAFRVTGMVEDSESYRDGYSAERWGINPTFAFDAGDNTTITLGYEHFEDDRVADRGVPSSPNVFNGRRLPVETDRSTFFGDPDRSDTWVDVDALSGLVEHDFGNGLTLRNRTRIADYDKFYQNVYAGGPVSRDGSLADIRAYNNATQRTNVFNQTDFVWSLDGAIKQTVLFGAELGRQETDNLRNTGFFGAPGSTVTSVLVPFENPRYTGPLEFRPTATDANNHSVANVAAVYVQDQIEFSPQWQAIAGLRYDRFDMDFDDLRASTAPQNRNLSSTDNLLSPRVGLVYKPVQPLSLYASYGIAYLPRAGDQLSSLSPTNKAFDPEEFRNYEVGAKWEVVQGLALTAAAYRLERTNVIAPDPSNPAQSILIDGQRVKGIELGLAGNITEAWSVMGGYAWQEGDIPNSIAKPAQLPKQTASLWNRYDLSDRWGVGLGAVYRGEFFASTSNEVVIKGYTRYDAAVFFDVSKNLGLQLNLENIFDKKYFVSANNDNNITPGSPRAAYLSVNFAF</sequence>
<dbReference type="InterPro" id="IPR010916">
    <property type="entry name" value="TonB_box_CS"/>
</dbReference>
<dbReference type="SUPFAM" id="SSF56935">
    <property type="entry name" value="Porins"/>
    <property type="match status" value="1"/>
</dbReference>
<proteinExistence type="inferred from homology"/>
<keyword evidence="4 14" id="KW-1134">Transmembrane beta strand</keyword>
<feature type="signal peptide" evidence="18">
    <location>
        <begin position="1"/>
        <end position="31"/>
    </location>
</feature>
<evidence type="ECO:0000256" key="15">
    <source>
        <dbReference type="PROSITE-ProRule" id="PRU10143"/>
    </source>
</evidence>
<accession>A0ABU1VL67</accession>
<evidence type="ECO:0000313" key="21">
    <source>
        <dbReference type="EMBL" id="MDR7098018.1"/>
    </source>
</evidence>
<evidence type="ECO:0000256" key="13">
    <source>
        <dbReference type="ARBA" id="ARBA00023237"/>
    </source>
</evidence>
<evidence type="ECO:0000256" key="12">
    <source>
        <dbReference type="ARBA" id="ARBA00023170"/>
    </source>
</evidence>
<dbReference type="InterPro" id="IPR036942">
    <property type="entry name" value="Beta-barrel_TonB_sf"/>
</dbReference>
<reference evidence="21 22" key="1">
    <citation type="submission" date="2023-07" db="EMBL/GenBank/DDBJ databases">
        <title>Sorghum-associated microbial communities from plants grown in Nebraska, USA.</title>
        <authorList>
            <person name="Schachtman D."/>
        </authorList>
    </citation>
    <scope>NUCLEOTIDE SEQUENCE [LARGE SCALE GENOMIC DNA]</scope>
    <source>
        <strain evidence="21 22">BE187</strain>
    </source>
</reference>
<dbReference type="PANTHER" id="PTHR32552:SF83">
    <property type="entry name" value="BLR3904 PROTEIN"/>
    <property type="match status" value="1"/>
</dbReference>
<dbReference type="PROSITE" id="PS01156">
    <property type="entry name" value="TONB_DEPENDENT_REC_2"/>
    <property type="match status" value="1"/>
</dbReference>
<evidence type="ECO:0000256" key="7">
    <source>
        <dbReference type="ARBA" id="ARBA00022729"/>
    </source>
</evidence>
<evidence type="ECO:0000256" key="17">
    <source>
        <dbReference type="RuleBase" id="RU003357"/>
    </source>
</evidence>
<comment type="caution">
    <text evidence="21">The sequence shown here is derived from an EMBL/GenBank/DDBJ whole genome shotgun (WGS) entry which is preliminary data.</text>
</comment>
<evidence type="ECO:0000259" key="19">
    <source>
        <dbReference type="Pfam" id="PF00593"/>
    </source>
</evidence>
<evidence type="ECO:0000256" key="18">
    <source>
        <dbReference type="SAM" id="SignalP"/>
    </source>
</evidence>
<keyword evidence="13 14" id="KW-0998">Cell outer membrane</keyword>
<dbReference type="Gene3D" id="2.170.130.10">
    <property type="entry name" value="TonB-dependent receptor, plug domain"/>
    <property type="match status" value="1"/>
</dbReference>
<keyword evidence="22" id="KW-1185">Reference proteome</keyword>
<dbReference type="Pfam" id="PF00593">
    <property type="entry name" value="TonB_dep_Rec_b-barrel"/>
    <property type="match status" value="1"/>
</dbReference>
<dbReference type="InterPro" id="IPR010105">
    <property type="entry name" value="TonB_sidphr_rcpt"/>
</dbReference>
<evidence type="ECO:0000259" key="20">
    <source>
        <dbReference type="Pfam" id="PF07715"/>
    </source>
</evidence>
<comment type="subcellular location">
    <subcellularLocation>
        <location evidence="1 14">Cell outer membrane</location>
        <topology evidence="1 14">Multi-pass membrane protein</topology>
    </subcellularLocation>
</comment>
<evidence type="ECO:0000256" key="8">
    <source>
        <dbReference type="ARBA" id="ARBA00023004"/>
    </source>
</evidence>
<dbReference type="InterPro" id="IPR010917">
    <property type="entry name" value="TonB_rcpt_CS"/>
</dbReference>
<dbReference type="CDD" id="cd01347">
    <property type="entry name" value="ligand_gated_channel"/>
    <property type="match status" value="1"/>
</dbReference>
<evidence type="ECO:0000256" key="5">
    <source>
        <dbReference type="ARBA" id="ARBA00022496"/>
    </source>
</evidence>
<feature type="domain" description="TonB-dependent receptor-like beta-barrel" evidence="19">
    <location>
        <begin position="243"/>
        <end position="690"/>
    </location>
</feature>
<keyword evidence="7 18" id="KW-0732">Signal</keyword>
<protein>
    <submittedName>
        <fullName evidence="21">Catecholate siderophore receptor</fullName>
    </submittedName>
</protein>
<evidence type="ECO:0000313" key="22">
    <source>
        <dbReference type="Proteomes" id="UP001267878"/>
    </source>
</evidence>